<dbReference type="RefSeq" id="WP_105359260.1">
    <property type="nucleotide sequence ID" value="NZ_PUIB01000027.1"/>
</dbReference>
<feature type="signal peptide" evidence="1">
    <location>
        <begin position="1"/>
        <end position="23"/>
    </location>
</feature>
<sequence length="262" mass="28384">MKISQLGLMLLAVVGISAQTAMAQEWGTVTGRFVIDGKAPTIPADEITKDVEFCGAKLPNPSLKVGDNGGVQDVAMWLFLDRGDKAPTPHPSYAEAAKKPVVVDNKACLYSPHVVGLLVGQKVEFKNSDPIPHNFKVEGFANSGMNNLVPVGGVFEHKFTSEERYPMNASCSIHPWMAGKIIVRESPYMAVSAEDGTFTIENMPVGKHKLQVWHEIPGTIKEMNVGGKKVKDRKGLLEIEVKPGNNDLGDIKIDAGLLTPKK</sequence>
<dbReference type="AlphaFoldDB" id="A0A2S8F728"/>
<dbReference type="Gene3D" id="2.60.40.420">
    <property type="entry name" value="Cupredoxins - blue copper proteins"/>
    <property type="match status" value="1"/>
</dbReference>
<evidence type="ECO:0000313" key="3">
    <source>
        <dbReference type="Proteomes" id="UP000239388"/>
    </source>
</evidence>
<reference evidence="2 3" key="1">
    <citation type="submission" date="2018-02" db="EMBL/GenBank/DDBJ databases">
        <title>Comparative genomes isolates from brazilian mangrove.</title>
        <authorList>
            <person name="Araujo J.E."/>
            <person name="Taketani R.G."/>
            <person name="Silva M.C.P."/>
            <person name="Loureco M.V."/>
            <person name="Andreote F.D."/>
        </authorList>
    </citation>
    <scope>NUCLEOTIDE SEQUENCE [LARGE SCALE GENOMIC DNA]</scope>
    <source>
        <strain evidence="2 3">NAP PRIS-MGV</strain>
    </source>
</reference>
<dbReference type="SUPFAM" id="SSF49503">
    <property type="entry name" value="Cupredoxins"/>
    <property type="match status" value="1"/>
</dbReference>
<evidence type="ECO:0000256" key="1">
    <source>
        <dbReference type="SAM" id="SignalP"/>
    </source>
</evidence>
<comment type="caution">
    <text evidence="2">The sequence shown here is derived from an EMBL/GenBank/DDBJ whole genome shotgun (WGS) entry which is preliminary data.</text>
</comment>
<protein>
    <recommendedName>
        <fullName evidence="4">Rhamnogalacturonan lyase domain-containing protein</fullName>
    </recommendedName>
</protein>
<keyword evidence="1" id="KW-0732">Signal</keyword>
<dbReference type="InterPro" id="IPR008972">
    <property type="entry name" value="Cupredoxin"/>
</dbReference>
<gene>
    <name evidence="2" type="ORF">C5Y98_26990</name>
</gene>
<evidence type="ECO:0000313" key="2">
    <source>
        <dbReference type="EMBL" id="PQO27744.1"/>
    </source>
</evidence>
<dbReference type="SUPFAM" id="SSF49464">
    <property type="entry name" value="Carboxypeptidase regulatory domain-like"/>
    <property type="match status" value="1"/>
</dbReference>
<proteinExistence type="predicted"/>
<feature type="chain" id="PRO_5015721856" description="Rhamnogalacturonan lyase domain-containing protein" evidence="1">
    <location>
        <begin position="24"/>
        <end position="262"/>
    </location>
</feature>
<organism evidence="2 3">
    <name type="scientific">Blastopirellula marina</name>
    <dbReference type="NCBI Taxonomy" id="124"/>
    <lineage>
        <taxon>Bacteria</taxon>
        <taxon>Pseudomonadati</taxon>
        <taxon>Planctomycetota</taxon>
        <taxon>Planctomycetia</taxon>
        <taxon>Pirellulales</taxon>
        <taxon>Pirellulaceae</taxon>
        <taxon>Blastopirellula</taxon>
    </lineage>
</organism>
<evidence type="ECO:0008006" key="4">
    <source>
        <dbReference type="Google" id="ProtNLM"/>
    </source>
</evidence>
<dbReference type="InterPro" id="IPR008969">
    <property type="entry name" value="CarboxyPept-like_regulatory"/>
</dbReference>
<dbReference type="OrthoDB" id="9772097at2"/>
<accession>A0A2S8F728</accession>
<name>A0A2S8F728_9BACT</name>
<dbReference type="Proteomes" id="UP000239388">
    <property type="component" value="Unassembled WGS sequence"/>
</dbReference>
<dbReference type="EMBL" id="PUIB01000027">
    <property type="protein sequence ID" value="PQO27744.1"/>
    <property type="molecule type" value="Genomic_DNA"/>
</dbReference>